<evidence type="ECO:0000256" key="10">
    <source>
        <dbReference type="ARBA" id="ARBA00065901"/>
    </source>
</evidence>
<evidence type="ECO:0000256" key="11">
    <source>
        <dbReference type="ARBA" id="ARBA00074050"/>
    </source>
</evidence>
<dbReference type="InterPro" id="IPR000089">
    <property type="entry name" value="Biotin_lipoyl"/>
</dbReference>
<keyword evidence="6" id="KW-0092">Biotin</keyword>
<dbReference type="Pfam" id="PF00289">
    <property type="entry name" value="Biotin_carb_N"/>
    <property type="match status" value="1"/>
</dbReference>
<name>A0A5C4MA55_9PSEU</name>
<keyword evidence="17" id="KW-1185">Reference proteome</keyword>
<dbReference type="InterPro" id="IPR048429">
    <property type="entry name" value="MCC_alpha_BT"/>
</dbReference>
<evidence type="ECO:0000259" key="14">
    <source>
        <dbReference type="PROSITE" id="PS50975"/>
    </source>
</evidence>
<dbReference type="Proteomes" id="UP000305546">
    <property type="component" value="Unassembled WGS sequence"/>
</dbReference>
<reference evidence="16 17" key="1">
    <citation type="submission" date="2019-06" db="EMBL/GenBank/DDBJ databases">
        <title>Amycolatopsis alkalitolerans sp. nov., isolated from Gastrodia elata Blume.</title>
        <authorList>
            <person name="Narsing Rao M.P."/>
            <person name="Li W.J."/>
        </authorList>
    </citation>
    <scope>NUCLEOTIDE SEQUENCE [LARGE SCALE GENOMIC DNA]</scope>
    <source>
        <strain evidence="16 17">SYSUP0005</strain>
    </source>
</reference>
<dbReference type="FunFam" id="2.40.50.100:FF:000003">
    <property type="entry name" value="Acetyl-CoA carboxylase biotin carboxyl carrier protein"/>
    <property type="match status" value="1"/>
</dbReference>
<feature type="domain" description="ATP-grasp" evidence="14">
    <location>
        <begin position="124"/>
        <end position="324"/>
    </location>
</feature>
<dbReference type="Pfam" id="PF02785">
    <property type="entry name" value="Biotin_carb_C"/>
    <property type="match status" value="1"/>
</dbReference>
<dbReference type="Gene3D" id="3.30.470.20">
    <property type="entry name" value="ATP-grasp fold, B domain"/>
    <property type="match status" value="1"/>
</dbReference>
<evidence type="ECO:0000259" key="15">
    <source>
        <dbReference type="PROSITE" id="PS50979"/>
    </source>
</evidence>
<comment type="subunit">
    <text evidence="10">The biotin-dependent acyl-CoA carboxylase complex is composed of AccA1, which contains the biotin carboxylase (BC) and biotin carboxyl carrier protein (BCCP) domains, and AccD1, which contains the carboxyl transferase (CT) domain. The AccA1/AccD1 complex forms a dodecamer.</text>
</comment>
<dbReference type="OrthoDB" id="9760256at2"/>
<comment type="pathway">
    <text evidence="7">Amino-acid degradation; L-leucine degradation.</text>
</comment>
<dbReference type="SUPFAM" id="SSF52440">
    <property type="entry name" value="PreATP-grasp domain"/>
    <property type="match status" value="1"/>
</dbReference>
<dbReference type="Gene3D" id="2.40.50.100">
    <property type="match status" value="1"/>
</dbReference>
<evidence type="ECO:0000256" key="8">
    <source>
        <dbReference type="ARBA" id="ARBA00048501"/>
    </source>
</evidence>
<dbReference type="SUPFAM" id="SSF51246">
    <property type="entry name" value="Rudiment single hybrid motif"/>
    <property type="match status" value="1"/>
</dbReference>
<dbReference type="PROSITE" id="PS50975">
    <property type="entry name" value="ATP_GRASP"/>
    <property type="match status" value="1"/>
</dbReference>
<dbReference type="CDD" id="cd06850">
    <property type="entry name" value="biotinyl_domain"/>
    <property type="match status" value="1"/>
</dbReference>
<dbReference type="Pfam" id="PF02786">
    <property type="entry name" value="CPSase_L_D2"/>
    <property type="match status" value="1"/>
</dbReference>
<evidence type="ECO:0000256" key="3">
    <source>
        <dbReference type="ARBA" id="ARBA00022598"/>
    </source>
</evidence>
<dbReference type="PROSITE" id="PS00867">
    <property type="entry name" value="CPSASE_2"/>
    <property type="match status" value="1"/>
</dbReference>
<evidence type="ECO:0000256" key="9">
    <source>
        <dbReference type="ARBA" id="ARBA00053351"/>
    </source>
</evidence>
<evidence type="ECO:0000256" key="5">
    <source>
        <dbReference type="ARBA" id="ARBA00022840"/>
    </source>
</evidence>
<dbReference type="InterPro" id="IPR005482">
    <property type="entry name" value="Biotin_COase_C"/>
</dbReference>
<evidence type="ECO:0000256" key="12">
    <source>
        <dbReference type="PROSITE-ProRule" id="PRU00409"/>
    </source>
</evidence>
<sequence length="665" mass="70087">MTNHPIRKLLVANRGEIAERIIRSARALDIVTVAVHSEPDAGALFVETADEAVLLPGAAPAETYLRADLIVEAAVATGADAVHPGYGFLSENADFARKCAEAGLVFVGPPAGAIEAMGSKIAAKQLMAKAGVPVLPGATIDDSAELDAAAVAALGDEIGYPLLVKAAFGGGGRGMRIVRRAGEVVEAVTGARREAASAFGDGTVFLERFVEDPRHIEVQIFGDTHGTVVHLFERECSIQRRYQKIIEEAPSPAVDEDLRKRLGDAAVAAGTAIGYTGAGTVEFVMAPSGEFFFLEVNTRLQVEHPVTEEITGLDLVALQIQIAEGEPLPTEAREATIRGHAVEARLYAEDPTADYLPGSGTLHRFRIPDLAGVRVDTGVRDGSVVGTNYDPMLAKVIAHGRTRTEAVRRLARALAEAQIHGLVTNRDLLVAILREPEFGAGGTDTGYLTRHEPAALVGVPDKNAVAVHALAAALADQADRRAHAPVQRAVPTGWRNVVSAPQVAEYRVGEVEVDLTYRFTRTGLEASVDGTPLAGVAVLDARADRIDLRVEGIRRTIRVHRVGDITYCDSVLGGTTFVERPRLPEPGTGAAPGSLLAPMPGTVVRVVAEPGQPVEAGAVIVVFEAMKMEHSVRAPIAGTVAELTVQVGQTVESGETVAVITEEGA</sequence>
<comment type="cofactor">
    <cofactor evidence="1">
        <name>biotin</name>
        <dbReference type="ChEBI" id="CHEBI:57586"/>
    </cofactor>
</comment>
<evidence type="ECO:0000259" key="13">
    <source>
        <dbReference type="PROSITE" id="PS50968"/>
    </source>
</evidence>
<dbReference type="InterPro" id="IPR005479">
    <property type="entry name" value="CPAse_ATP-bd"/>
</dbReference>
<evidence type="ECO:0000256" key="7">
    <source>
        <dbReference type="ARBA" id="ARBA00046317"/>
    </source>
</evidence>
<comment type="catalytic activity">
    <reaction evidence="8">
        <text>N(6)-biotinyl-L-lysyl-[protein] + hydrogencarbonate + ATP = N(6)-carboxybiotinyl-L-lysyl-[protein] + ADP + phosphate + H(+)</text>
        <dbReference type="Rhea" id="RHEA:13501"/>
        <dbReference type="Rhea" id="RHEA-COMP:10505"/>
        <dbReference type="Rhea" id="RHEA-COMP:10506"/>
        <dbReference type="ChEBI" id="CHEBI:15378"/>
        <dbReference type="ChEBI" id="CHEBI:17544"/>
        <dbReference type="ChEBI" id="CHEBI:30616"/>
        <dbReference type="ChEBI" id="CHEBI:43474"/>
        <dbReference type="ChEBI" id="CHEBI:83144"/>
        <dbReference type="ChEBI" id="CHEBI:83145"/>
        <dbReference type="ChEBI" id="CHEBI:456216"/>
        <dbReference type="EC" id="6.3.4.14"/>
    </reaction>
    <physiologicalReaction direction="left-to-right" evidence="8">
        <dbReference type="Rhea" id="RHEA:13502"/>
    </physiologicalReaction>
</comment>
<dbReference type="InterPro" id="IPR011761">
    <property type="entry name" value="ATP-grasp"/>
</dbReference>
<evidence type="ECO:0000256" key="6">
    <source>
        <dbReference type="ARBA" id="ARBA00023267"/>
    </source>
</evidence>
<dbReference type="PANTHER" id="PTHR18866:SF126">
    <property type="entry name" value="BIOTIN CARBOXYLASE"/>
    <property type="match status" value="1"/>
</dbReference>
<dbReference type="InterPro" id="IPR011764">
    <property type="entry name" value="Biotin_carboxylation_dom"/>
</dbReference>
<dbReference type="GO" id="GO:0046872">
    <property type="term" value="F:metal ion binding"/>
    <property type="evidence" value="ECO:0007669"/>
    <property type="project" value="InterPro"/>
</dbReference>
<organism evidence="16 17">
    <name type="scientific">Amycolatopsis alkalitolerans</name>
    <dbReference type="NCBI Taxonomy" id="2547244"/>
    <lineage>
        <taxon>Bacteria</taxon>
        <taxon>Bacillati</taxon>
        <taxon>Actinomycetota</taxon>
        <taxon>Actinomycetes</taxon>
        <taxon>Pseudonocardiales</taxon>
        <taxon>Pseudonocardiaceae</taxon>
        <taxon>Amycolatopsis</taxon>
    </lineage>
</organism>
<dbReference type="InterPro" id="IPR016185">
    <property type="entry name" value="PreATP-grasp_dom_sf"/>
</dbReference>
<dbReference type="FunFam" id="3.40.50.20:FF:000010">
    <property type="entry name" value="Propionyl-CoA carboxylase subunit alpha"/>
    <property type="match status" value="1"/>
</dbReference>
<evidence type="ECO:0000313" key="17">
    <source>
        <dbReference type="Proteomes" id="UP000305546"/>
    </source>
</evidence>
<feature type="domain" description="Lipoyl-binding" evidence="13">
    <location>
        <begin position="586"/>
        <end position="661"/>
    </location>
</feature>
<dbReference type="SUPFAM" id="SSF51230">
    <property type="entry name" value="Single hybrid motif"/>
    <property type="match status" value="1"/>
</dbReference>
<dbReference type="GO" id="GO:0004075">
    <property type="term" value="F:biotin carboxylase activity"/>
    <property type="evidence" value="ECO:0007669"/>
    <property type="project" value="UniProtKB-EC"/>
</dbReference>
<dbReference type="EMBL" id="VDFW01000001">
    <property type="protein sequence ID" value="TNC29519.1"/>
    <property type="molecule type" value="Genomic_DNA"/>
</dbReference>
<comment type="function">
    <text evidence="9">Component of a biotin-dependent acyl-CoA carboxylase complex. This subunit catalyzes the ATP-dependent carboxylation of the biotin carried by the biotin carboxyl carrier (BCC) domain, resulting in the formation of carboxyl biotin. When associated with the beta1 subunit AccD1, is involved in branched amino-acid catabolism with methylcrotonyl coenzyme A as the substrate.</text>
</comment>
<keyword evidence="3" id="KW-0436">Ligase</keyword>
<evidence type="ECO:0000313" key="16">
    <source>
        <dbReference type="EMBL" id="TNC29519.1"/>
    </source>
</evidence>
<accession>A0A5C4MA55</accession>
<dbReference type="RefSeq" id="WP_139094590.1">
    <property type="nucleotide sequence ID" value="NZ_VDFW01000001.1"/>
</dbReference>
<feature type="domain" description="Biotin carboxylation" evidence="15">
    <location>
        <begin position="5"/>
        <end position="453"/>
    </location>
</feature>
<dbReference type="PROSITE" id="PS50979">
    <property type="entry name" value="BC"/>
    <property type="match status" value="1"/>
</dbReference>
<evidence type="ECO:0000256" key="4">
    <source>
        <dbReference type="ARBA" id="ARBA00022741"/>
    </source>
</evidence>
<keyword evidence="5 12" id="KW-0067">ATP-binding</keyword>
<dbReference type="PROSITE" id="PS00866">
    <property type="entry name" value="CPSASE_1"/>
    <property type="match status" value="1"/>
</dbReference>
<dbReference type="PANTHER" id="PTHR18866">
    <property type="entry name" value="CARBOXYLASE:PYRUVATE/ACETYL-COA/PROPIONYL-COA CARBOXYLASE"/>
    <property type="match status" value="1"/>
</dbReference>
<evidence type="ECO:0000256" key="2">
    <source>
        <dbReference type="ARBA" id="ARBA00013263"/>
    </source>
</evidence>
<dbReference type="Pfam" id="PF21139">
    <property type="entry name" value="BT_MCC_alpha"/>
    <property type="match status" value="1"/>
</dbReference>
<dbReference type="InterPro" id="IPR011054">
    <property type="entry name" value="Rudment_hybrid_motif"/>
</dbReference>
<dbReference type="PROSITE" id="PS50968">
    <property type="entry name" value="BIOTINYL_LIPOYL"/>
    <property type="match status" value="1"/>
</dbReference>
<dbReference type="EC" id="6.3.4.14" evidence="2"/>
<evidence type="ECO:0000256" key="1">
    <source>
        <dbReference type="ARBA" id="ARBA00001953"/>
    </source>
</evidence>
<gene>
    <name evidence="16" type="ORF">FG385_00650</name>
</gene>
<dbReference type="AlphaFoldDB" id="A0A5C4MA55"/>
<dbReference type="InterPro" id="IPR050856">
    <property type="entry name" value="Biotin_carboxylase_complex"/>
</dbReference>
<dbReference type="InterPro" id="IPR005481">
    <property type="entry name" value="BC-like_N"/>
</dbReference>
<dbReference type="InterPro" id="IPR011053">
    <property type="entry name" value="Single_hybrid_motif"/>
</dbReference>
<comment type="caution">
    <text evidence="16">The sequence shown here is derived from an EMBL/GenBank/DDBJ whole genome shotgun (WGS) entry which is preliminary data.</text>
</comment>
<dbReference type="SUPFAM" id="SSF56059">
    <property type="entry name" value="Glutathione synthetase ATP-binding domain-like"/>
    <property type="match status" value="1"/>
</dbReference>
<dbReference type="SMART" id="SM00878">
    <property type="entry name" value="Biotin_carb_C"/>
    <property type="match status" value="1"/>
</dbReference>
<keyword evidence="4 12" id="KW-0547">Nucleotide-binding</keyword>
<dbReference type="GO" id="GO:0005524">
    <property type="term" value="F:ATP binding"/>
    <property type="evidence" value="ECO:0007669"/>
    <property type="project" value="UniProtKB-UniRule"/>
</dbReference>
<dbReference type="Pfam" id="PF00364">
    <property type="entry name" value="Biotin_lipoyl"/>
    <property type="match status" value="1"/>
</dbReference>
<proteinExistence type="predicted"/>
<protein>
    <recommendedName>
        <fullName evidence="11">Biotin-dependent 3-methylcrotonyl-coenzyme A carboxylase alpha1 subunit</fullName>
        <ecNumber evidence="2">6.3.4.14</ecNumber>
    </recommendedName>
</protein>
<dbReference type="FunFam" id="3.30.470.20:FF:000028">
    <property type="entry name" value="Methylcrotonoyl-CoA carboxylase subunit alpha, mitochondrial"/>
    <property type="match status" value="1"/>
</dbReference>